<sequence>MEFRQLEYFLAVCEELHVTKAAEKLGVSQPTLSLQIRALENEFGVTLFDRIGKRIALTEAGRMLREQGGDILRRMQYARDSIHDLRSFRLGTVSVGVLPSDLDYRITQLLIEYYQEYPQVKLSITPSIEIEQLVLTGQADIGVGLMPVKDERLVMIPVCTEEYGLVVSEHHPLADRHTIAFAELEEVGMVMYPIGAIGRTLVDVTFKSHGFVMKTIMETGSVTSILQLVKANIGATVQPIALIESINDPAFRCIKIESGAPERHLCVIYQSDRYLGQAAKLFIQKTIAYFGGPKE</sequence>
<dbReference type="Gene3D" id="1.10.10.10">
    <property type="entry name" value="Winged helix-like DNA-binding domain superfamily/Winged helix DNA-binding domain"/>
    <property type="match status" value="1"/>
</dbReference>
<dbReference type="InterPro" id="IPR000847">
    <property type="entry name" value="LysR_HTH_N"/>
</dbReference>
<feature type="domain" description="HTH lysR-type" evidence="5">
    <location>
        <begin position="1"/>
        <end position="58"/>
    </location>
</feature>
<keyword evidence="2" id="KW-0805">Transcription regulation</keyword>
<dbReference type="Pfam" id="PF03466">
    <property type="entry name" value="LysR_substrate"/>
    <property type="match status" value="1"/>
</dbReference>
<evidence type="ECO:0000259" key="5">
    <source>
        <dbReference type="PROSITE" id="PS50931"/>
    </source>
</evidence>
<dbReference type="SUPFAM" id="SSF46785">
    <property type="entry name" value="Winged helix' DNA-binding domain"/>
    <property type="match status" value="1"/>
</dbReference>
<accession>A0A2R5ER50</accession>
<name>A0A2R5ER50_9BACL</name>
<dbReference type="SUPFAM" id="SSF53850">
    <property type="entry name" value="Periplasmic binding protein-like II"/>
    <property type="match status" value="1"/>
</dbReference>
<dbReference type="InterPro" id="IPR050950">
    <property type="entry name" value="HTH-type_LysR_regulators"/>
</dbReference>
<dbReference type="GO" id="GO:0005829">
    <property type="term" value="C:cytosol"/>
    <property type="evidence" value="ECO:0007669"/>
    <property type="project" value="TreeGrafter"/>
</dbReference>
<dbReference type="Gene3D" id="3.40.190.290">
    <property type="match status" value="1"/>
</dbReference>
<dbReference type="Proteomes" id="UP000245202">
    <property type="component" value="Unassembled WGS sequence"/>
</dbReference>
<comment type="similarity">
    <text evidence="1">Belongs to the LysR transcriptional regulatory family.</text>
</comment>
<keyword evidence="7" id="KW-1185">Reference proteome</keyword>
<dbReference type="RefSeq" id="WP_108993952.1">
    <property type="nucleotide sequence ID" value="NZ_BDQX01000196.1"/>
</dbReference>
<dbReference type="EMBL" id="BDQX01000196">
    <property type="protein sequence ID" value="GBG09160.1"/>
    <property type="molecule type" value="Genomic_DNA"/>
</dbReference>
<dbReference type="Pfam" id="PF00126">
    <property type="entry name" value="HTH_1"/>
    <property type="match status" value="1"/>
</dbReference>
<gene>
    <name evidence="6" type="ORF">PAT3040_03793</name>
</gene>
<reference evidence="6 7" key="1">
    <citation type="submission" date="2017-08" db="EMBL/GenBank/DDBJ databases">
        <title>Substantial Increase in Enzyme Production by Combined Drug-Resistance Mutations in Paenibacillus agaridevorans.</title>
        <authorList>
            <person name="Tanaka Y."/>
            <person name="Funane K."/>
            <person name="Hosaka T."/>
            <person name="Shiwa Y."/>
            <person name="Fujita N."/>
            <person name="Miyazaki T."/>
            <person name="Yoshikawa H."/>
            <person name="Murakami K."/>
            <person name="Kasahara K."/>
            <person name="Inaoka T."/>
            <person name="Hiraga Y."/>
            <person name="Ochi K."/>
        </authorList>
    </citation>
    <scope>NUCLEOTIDE SEQUENCE [LARGE SCALE GENOMIC DNA]</scope>
    <source>
        <strain evidence="6 7">T-3040</strain>
    </source>
</reference>
<dbReference type="InterPro" id="IPR005119">
    <property type="entry name" value="LysR_subst-bd"/>
</dbReference>
<dbReference type="FunFam" id="1.10.10.10:FF:000001">
    <property type="entry name" value="LysR family transcriptional regulator"/>
    <property type="match status" value="1"/>
</dbReference>
<dbReference type="CDD" id="cd05466">
    <property type="entry name" value="PBP2_LTTR_substrate"/>
    <property type="match status" value="1"/>
</dbReference>
<evidence type="ECO:0000256" key="2">
    <source>
        <dbReference type="ARBA" id="ARBA00023015"/>
    </source>
</evidence>
<keyword evidence="3" id="KW-0238">DNA-binding</keyword>
<evidence type="ECO:0000256" key="1">
    <source>
        <dbReference type="ARBA" id="ARBA00009437"/>
    </source>
</evidence>
<dbReference type="InterPro" id="IPR036388">
    <property type="entry name" value="WH-like_DNA-bd_sf"/>
</dbReference>
<protein>
    <submittedName>
        <fullName evidence="6">LysR family transcriptional regulator</fullName>
    </submittedName>
</protein>
<dbReference type="GO" id="GO:0003677">
    <property type="term" value="F:DNA binding"/>
    <property type="evidence" value="ECO:0007669"/>
    <property type="project" value="UniProtKB-KW"/>
</dbReference>
<comment type="caution">
    <text evidence="6">The sequence shown here is derived from an EMBL/GenBank/DDBJ whole genome shotgun (WGS) entry which is preliminary data.</text>
</comment>
<evidence type="ECO:0000313" key="7">
    <source>
        <dbReference type="Proteomes" id="UP000245202"/>
    </source>
</evidence>
<evidence type="ECO:0000313" key="6">
    <source>
        <dbReference type="EMBL" id="GBG09160.1"/>
    </source>
</evidence>
<organism evidence="6 7">
    <name type="scientific">Paenibacillus agaridevorans</name>
    <dbReference type="NCBI Taxonomy" id="171404"/>
    <lineage>
        <taxon>Bacteria</taxon>
        <taxon>Bacillati</taxon>
        <taxon>Bacillota</taxon>
        <taxon>Bacilli</taxon>
        <taxon>Bacillales</taxon>
        <taxon>Paenibacillaceae</taxon>
        <taxon>Paenibacillus</taxon>
    </lineage>
</organism>
<evidence type="ECO:0000256" key="3">
    <source>
        <dbReference type="ARBA" id="ARBA00023125"/>
    </source>
</evidence>
<dbReference type="InterPro" id="IPR036390">
    <property type="entry name" value="WH_DNA-bd_sf"/>
</dbReference>
<evidence type="ECO:0000256" key="4">
    <source>
        <dbReference type="ARBA" id="ARBA00023163"/>
    </source>
</evidence>
<dbReference type="GO" id="GO:0003700">
    <property type="term" value="F:DNA-binding transcription factor activity"/>
    <property type="evidence" value="ECO:0007669"/>
    <property type="project" value="InterPro"/>
</dbReference>
<keyword evidence="4" id="KW-0804">Transcription</keyword>
<dbReference type="PANTHER" id="PTHR30419">
    <property type="entry name" value="HTH-TYPE TRANSCRIPTIONAL REGULATOR YBHD"/>
    <property type="match status" value="1"/>
</dbReference>
<proteinExistence type="inferred from homology"/>
<dbReference type="AlphaFoldDB" id="A0A2R5ER50"/>
<dbReference type="PROSITE" id="PS50931">
    <property type="entry name" value="HTH_LYSR"/>
    <property type="match status" value="1"/>
</dbReference>
<dbReference type="PRINTS" id="PR00039">
    <property type="entry name" value="HTHLYSR"/>
</dbReference>